<comment type="caution">
    <text evidence="4">The sequence shown here is derived from an EMBL/GenBank/DDBJ whole genome shotgun (WGS) entry which is preliminary data.</text>
</comment>
<feature type="domain" description="Fe2OG dioxygenase" evidence="3">
    <location>
        <begin position="185"/>
        <end position="300"/>
    </location>
</feature>
<feature type="region of interest" description="Disordered" evidence="2">
    <location>
        <begin position="36"/>
        <end position="55"/>
    </location>
</feature>
<name>A0ABW9SIP0_9BURK</name>
<organism evidence="4 5">
    <name type="scientific">Pseudoduganella danionis</name>
    <dbReference type="NCBI Taxonomy" id="1890295"/>
    <lineage>
        <taxon>Bacteria</taxon>
        <taxon>Pseudomonadati</taxon>
        <taxon>Pseudomonadota</taxon>
        <taxon>Betaproteobacteria</taxon>
        <taxon>Burkholderiales</taxon>
        <taxon>Oxalobacteraceae</taxon>
        <taxon>Telluria group</taxon>
        <taxon>Pseudoduganella</taxon>
    </lineage>
</organism>
<accession>A0ABW9SIP0</accession>
<dbReference type="RefSeq" id="WP_371866673.1">
    <property type="nucleotide sequence ID" value="NZ_JBHLXK010000001.1"/>
</dbReference>
<reference evidence="4 5" key="1">
    <citation type="submission" date="2019-11" db="EMBL/GenBank/DDBJ databases">
        <title>Type strains purchased from KCTC, JCM and DSMZ.</title>
        <authorList>
            <person name="Lu H."/>
        </authorList>
    </citation>
    <scope>NUCLEOTIDE SEQUENCE [LARGE SCALE GENOMIC DNA]</scope>
    <source>
        <strain evidence="4 5">DSM 103461</strain>
    </source>
</reference>
<dbReference type="Gene3D" id="2.60.120.620">
    <property type="entry name" value="q2cbj1_9rhob like domain"/>
    <property type="match status" value="1"/>
</dbReference>
<keyword evidence="5" id="KW-1185">Reference proteome</keyword>
<protein>
    <recommendedName>
        <fullName evidence="3">Fe2OG dioxygenase domain-containing protein</fullName>
    </recommendedName>
</protein>
<dbReference type="EMBL" id="WNKW01000001">
    <property type="protein sequence ID" value="MTW31416.1"/>
    <property type="molecule type" value="Genomic_DNA"/>
</dbReference>
<dbReference type="InterPro" id="IPR018655">
    <property type="entry name" value="DUF2086"/>
</dbReference>
<evidence type="ECO:0000259" key="3">
    <source>
        <dbReference type="PROSITE" id="PS51471"/>
    </source>
</evidence>
<proteinExistence type="inferred from homology"/>
<dbReference type="InterPro" id="IPR005123">
    <property type="entry name" value="Oxoglu/Fe-dep_dioxygenase_dom"/>
</dbReference>
<evidence type="ECO:0000313" key="4">
    <source>
        <dbReference type="EMBL" id="MTW31416.1"/>
    </source>
</evidence>
<dbReference type="PROSITE" id="PS51471">
    <property type="entry name" value="FE2OG_OXY"/>
    <property type="match status" value="1"/>
</dbReference>
<keyword evidence="1" id="KW-0408">Iron</keyword>
<gene>
    <name evidence="4" type="ORF">GM655_01095</name>
</gene>
<keyword evidence="1" id="KW-0560">Oxidoreductase</keyword>
<dbReference type="Pfam" id="PF09859">
    <property type="entry name" value="Oxygenase-NA"/>
    <property type="match status" value="1"/>
</dbReference>
<evidence type="ECO:0000313" key="5">
    <source>
        <dbReference type="Proteomes" id="UP000735592"/>
    </source>
</evidence>
<evidence type="ECO:0000256" key="2">
    <source>
        <dbReference type="SAM" id="MobiDB-lite"/>
    </source>
</evidence>
<sequence length="301" mass="33091">MKNGELDFAAGAAPRAPRKVVPLSVAADVVQSEPAQAQAQGQAQNQAHAQAQAQNQARRGVGAAAGIAVHVAGLDWQAIEDELLSHGYACVPGMLTAEECRAMAAQYAQPELFRSRVVMAQHGFGSGEYQYFRYPLPSMVVALRQSLYGPLAQIANRWHELLGVDSRFPVEHTEFLARCHAAGQQRPTPLLLQYQAGDYNCLHQDLYGEQVFPLQAAILLSEPGRDFAGGELVLTEQRPRMQSRVEVVPWQCGDLVIFPVDQRPAQSSTGRGVYRVHMRHGVSRLRSGRRYTLGIIFHDAT</sequence>
<dbReference type="Proteomes" id="UP000735592">
    <property type="component" value="Unassembled WGS sequence"/>
</dbReference>
<evidence type="ECO:0000256" key="1">
    <source>
        <dbReference type="RuleBase" id="RU003682"/>
    </source>
</evidence>
<comment type="similarity">
    <text evidence="1">Belongs to the iron/ascorbate-dependent oxidoreductase family.</text>
</comment>
<keyword evidence="1" id="KW-0479">Metal-binding</keyword>